<feature type="compositionally biased region" description="Polar residues" evidence="1">
    <location>
        <begin position="130"/>
        <end position="146"/>
    </location>
</feature>
<proteinExistence type="predicted"/>
<sequence length="265" mass="28639">MIGKSGQYYRAGYLCRMAGDWPDAQTIDPESSDLGQTDDQQQGTQPVKYDGSQNPNQSINVTAAPNPPMPLSDSPPLDATMGPETGSPMSATSASQQRSTRALAGSAYPGASGESFAGTRSGMASGAKPVQSTGFNSNRQQPSQGAANRLQGAAPAFAVDPQREQMLNYIADCEGQAKPNEWGAYNDSKNYCTTGYGQLLHQSLCTPDDYSRYQGETEAQDWGRITISFIEIFIAVFPMQTWGRLIRSSIRRSIWGWMTPHISTA</sequence>
<dbReference type="Proteomes" id="UP000584867">
    <property type="component" value="Unassembled WGS sequence"/>
</dbReference>
<dbReference type="EMBL" id="JACHIO010000011">
    <property type="protein sequence ID" value="MBB5064544.1"/>
    <property type="molecule type" value="Genomic_DNA"/>
</dbReference>
<comment type="caution">
    <text evidence="2">The sequence shown here is derived from an EMBL/GenBank/DDBJ whole genome shotgun (WGS) entry which is preliminary data.</text>
</comment>
<name>A0A7W7ZRR5_9BACT</name>
<protein>
    <submittedName>
        <fullName evidence="2">Uncharacterized protein</fullName>
    </submittedName>
</protein>
<feature type="compositionally biased region" description="Low complexity" evidence="1">
    <location>
        <begin position="35"/>
        <end position="45"/>
    </location>
</feature>
<accession>A0A7W7ZRR5</accession>
<dbReference type="AlphaFoldDB" id="A0A7W7ZRR5"/>
<reference evidence="2 3" key="1">
    <citation type="submission" date="2020-08" db="EMBL/GenBank/DDBJ databases">
        <title>Genomic Encyclopedia of Type Strains, Phase IV (KMG-V): Genome sequencing to study the core and pangenomes of soil and plant-associated prokaryotes.</title>
        <authorList>
            <person name="Whitman W."/>
        </authorList>
    </citation>
    <scope>NUCLEOTIDE SEQUENCE [LARGE SCALE GENOMIC DNA]</scope>
    <source>
        <strain evidence="2 3">X5P3</strain>
    </source>
</reference>
<feature type="compositionally biased region" description="Polar residues" evidence="1">
    <location>
        <begin position="87"/>
        <end position="100"/>
    </location>
</feature>
<evidence type="ECO:0000313" key="2">
    <source>
        <dbReference type="EMBL" id="MBB5064544.1"/>
    </source>
</evidence>
<evidence type="ECO:0000313" key="3">
    <source>
        <dbReference type="Proteomes" id="UP000584867"/>
    </source>
</evidence>
<feature type="compositionally biased region" description="Polar residues" evidence="1">
    <location>
        <begin position="51"/>
        <end position="63"/>
    </location>
</feature>
<organism evidence="2 3">
    <name type="scientific">Granulicella mallensis</name>
    <dbReference type="NCBI Taxonomy" id="940614"/>
    <lineage>
        <taxon>Bacteria</taxon>
        <taxon>Pseudomonadati</taxon>
        <taxon>Acidobacteriota</taxon>
        <taxon>Terriglobia</taxon>
        <taxon>Terriglobales</taxon>
        <taxon>Acidobacteriaceae</taxon>
        <taxon>Granulicella</taxon>
    </lineage>
</organism>
<feature type="region of interest" description="Disordered" evidence="1">
    <location>
        <begin position="21"/>
        <end position="151"/>
    </location>
</feature>
<evidence type="ECO:0000256" key="1">
    <source>
        <dbReference type="SAM" id="MobiDB-lite"/>
    </source>
</evidence>
<dbReference type="RefSeq" id="WP_184256523.1">
    <property type="nucleotide sequence ID" value="NZ_JACHIO010000011.1"/>
</dbReference>
<gene>
    <name evidence="2" type="ORF">HDF15_002902</name>
</gene>